<reference evidence="8" key="1">
    <citation type="submission" date="2024-05" db="EMBL/GenBank/DDBJ databases">
        <authorList>
            <person name="Yang L."/>
            <person name="Pan L."/>
        </authorList>
    </citation>
    <scope>NUCLEOTIDE SEQUENCE</scope>
    <source>
        <strain evidence="8">FCG-7</strain>
    </source>
</reference>
<keyword evidence="4 6" id="KW-0520">NAD</keyword>
<evidence type="ECO:0000256" key="5">
    <source>
        <dbReference type="ARBA" id="ARBA00023239"/>
    </source>
</evidence>
<comment type="cofactor">
    <cofactor evidence="6">
        <name>Mg(2+)</name>
        <dbReference type="ChEBI" id="CHEBI:18420"/>
    </cofactor>
</comment>
<feature type="domain" description="YjeF C-terminal" evidence="7">
    <location>
        <begin position="5"/>
        <end position="276"/>
    </location>
</feature>
<dbReference type="NCBIfam" id="TIGR00196">
    <property type="entry name" value="yjeF_cterm"/>
    <property type="match status" value="1"/>
</dbReference>
<comment type="similarity">
    <text evidence="6">Belongs to the NnrD/CARKD family.</text>
</comment>
<comment type="catalytic activity">
    <reaction evidence="6">
        <text>(6S)-NADHX + ADP = AMP + phosphate + NADH + H(+)</text>
        <dbReference type="Rhea" id="RHEA:32223"/>
        <dbReference type="ChEBI" id="CHEBI:15378"/>
        <dbReference type="ChEBI" id="CHEBI:43474"/>
        <dbReference type="ChEBI" id="CHEBI:57945"/>
        <dbReference type="ChEBI" id="CHEBI:64074"/>
        <dbReference type="ChEBI" id="CHEBI:456215"/>
        <dbReference type="ChEBI" id="CHEBI:456216"/>
        <dbReference type="EC" id="4.2.1.136"/>
    </reaction>
</comment>
<dbReference type="InterPro" id="IPR029056">
    <property type="entry name" value="Ribokinase-like"/>
</dbReference>
<dbReference type="InterPro" id="IPR017953">
    <property type="entry name" value="Carbohydrate_kinase_pred_CS"/>
</dbReference>
<feature type="binding site" evidence="6">
    <location>
        <begin position="186"/>
        <end position="190"/>
    </location>
    <ligand>
        <name>AMP</name>
        <dbReference type="ChEBI" id="CHEBI:456215"/>
    </ligand>
</feature>
<evidence type="ECO:0000256" key="4">
    <source>
        <dbReference type="ARBA" id="ARBA00023027"/>
    </source>
</evidence>
<dbReference type="PANTHER" id="PTHR12592:SF0">
    <property type="entry name" value="ATP-DEPENDENT (S)-NAD(P)H-HYDRATE DEHYDRATASE"/>
    <property type="match status" value="1"/>
</dbReference>
<dbReference type="CDD" id="cd01171">
    <property type="entry name" value="YXKO-related"/>
    <property type="match status" value="1"/>
</dbReference>
<evidence type="ECO:0000256" key="6">
    <source>
        <dbReference type="HAMAP-Rule" id="MF_01965"/>
    </source>
</evidence>
<evidence type="ECO:0000256" key="1">
    <source>
        <dbReference type="ARBA" id="ARBA00022741"/>
    </source>
</evidence>
<proteinExistence type="inferred from homology"/>
<comment type="catalytic activity">
    <reaction evidence="6">
        <text>(6S)-NADPHX + ADP = AMP + phosphate + NADPH + H(+)</text>
        <dbReference type="Rhea" id="RHEA:32235"/>
        <dbReference type="ChEBI" id="CHEBI:15378"/>
        <dbReference type="ChEBI" id="CHEBI:43474"/>
        <dbReference type="ChEBI" id="CHEBI:57783"/>
        <dbReference type="ChEBI" id="CHEBI:64076"/>
        <dbReference type="ChEBI" id="CHEBI:456215"/>
        <dbReference type="ChEBI" id="CHEBI:456216"/>
        <dbReference type="EC" id="4.2.1.136"/>
    </reaction>
</comment>
<dbReference type="PANTHER" id="PTHR12592">
    <property type="entry name" value="ATP-DEPENDENT (S)-NAD(P)H-HYDRATE DEHYDRATASE FAMILY MEMBER"/>
    <property type="match status" value="1"/>
</dbReference>
<protein>
    <recommendedName>
        <fullName evidence="6">ADP-dependent (S)-NAD(P)H-hydrate dehydratase</fullName>
        <ecNumber evidence="6">4.2.1.136</ecNumber>
    </recommendedName>
    <alternativeName>
        <fullName evidence="6">ADP-dependent NAD(P)HX dehydratase</fullName>
    </alternativeName>
</protein>
<dbReference type="EMBL" id="CP157355">
    <property type="protein sequence ID" value="XBM01940.1"/>
    <property type="molecule type" value="Genomic_DNA"/>
</dbReference>
<dbReference type="Gene3D" id="3.40.1190.20">
    <property type="match status" value="1"/>
</dbReference>
<feature type="binding site" evidence="6">
    <location>
        <position position="216"/>
    </location>
    <ligand>
        <name>(6S)-NADPHX</name>
        <dbReference type="ChEBI" id="CHEBI:64076"/>
    </ligand>
</feature>
<evidence type="ECO:0000256" key="2">
    <source>
        <dbReference type="ARBA" id="ARBA00022840"/>
    </source>
</evidence>
<evidence type="ECO:0000313" key="8">
    <source>
        <dbReference type="EMBL" id="XBM01940.1"/>
    </source>
</evidence>
<evidence type="ECO:0000259" key="7">
    <source>
        <dbReference type="PROSITE" id="PS51383"/>
    </source>
</evidence>
<sequence>MQEISILPSSALALCRGLDTHKGHFGSVAVIGGAEGMCGAALLAGRAALLLGAGKVWVGLLDARLSVDILQPELMLSPAETLLSQHQPSHILAGMGMGISPEAAQLLLRCMDTPAPLLLDADALNLIATDTTLQAQLARRSAPTVLTPHPSEAARLLGISTAAVQADRLAATRALIGRYQCHIVLKGHGTLVGVGADELTINRSGNAALSSAGQGDVLSGIIMSLCAQGLALIDAARCGVYLHGRAADDWLASHPAGIGLTASETIMLARQALNKTLSTISNT</sequence>
<keyword evidence="1 6" id="KW-0547">Nucleotide-binding</keyword>
<dbReference type="AlphaFoldDB" id="A0AAU7FB23"/>
<feature type="binding site" evidence="6">
    <location>
        <position position="96"/>
    </location>
    <ligand>
        <name>(6S)-NADPHX</name>
        <dbReference type="ChEBI" id="CHEBI:64076"/>
    </ligand>
</feature>
<dbReference type="KEGG" id="cmav:ABHF33_06655"/>
<feature type="binding site" evidence="6">
    <location>
        <position position="40"/>
    </location>
    <ligand>
        <name>(6S)-NADPHX</name>
        <dbReference type="ChEBI" id="CHEBI:64076"/>
    </ligand>
</feature>
<name>A0AAU7FB23_9NEIS</name>
<keyword evidence="5 6" id="KW-0456">Lyase</keyword>
<dbReference type="RefSeq" id="WP_348946176.1">
    <property type="nucleotide sequence ID" value="NZ_CP157355.1"/>
</dbReference>
<dbReference type="GO" id="GO:0046496">
    <property type="term" value="P:nicotinamide nucleotide metabolic process"/>
    <property type="evidence" value="ECO:0007669"/>
    <property type="project" value="UniProtKB-UniRule"/>
</dbReference>
<organism evidence="8">
    <name type="scientific">Chitinibacter mangrovi</name>
    <dbReference type="NCBI Taxonomy" id="3153927"/>
    <lineage>
        <taxon>Bacteria</taxon>
        <taxon>Pseudomonadati</taxon>
        <taxon>Pseudomonadota</taxon>
        <taxon>Betaproteobacteria</taxon>
        <taxon>Neisseriales</taxon>
        <taxon>Chitinibacteraceae</taxon>
        <taxon>Chitinibacter</taxon>
    </lineage>
</organism>
<feature type="binding site" evidence="6">
    <location>
        <position position="215"/>
    </location>
    <ligand>
        <name>AMP</name>
        <dbReference type="ChEBI" id="CHEBI:456215"/>
    </ligand>
</feature>
<dbReference type="GO" id="GO:0110051">
    <property type="term" value="P:metabolite repair"/>
    <property type="evidence" value="ECO:0007669"/>
    <property type="project" value="TreeGrafter"/>
</dbReference>
<dbReference type="SUPFAM" id="SSF53613">
    <property type="entry name" value="Ribokinase-like"/>
    <property type="match status" value="1"/>
</dbReference>
<comment type="subunit">
    <text evidence="6">Homotetramer.</text>
</comment>
<dbReference type="GO" id="GO:0052856">
    <property type="term" value="F:NAD(P)HX epimerase activity"/>
    <property type="evidence" value="ECO:0007669"/>
    <property type="project" value="TreeGrafter"/>
</dbReference>
<keyword evidence="3 6" id="KW-0521">NADP</keyword>
<dbReference type="GO" id="GO:0005524">
    <property type="term" value="F:ATP binding"/>
    <property type="evidence" value="ECO:0007669"/>
    <property type="project" value="UniProtKB-KW"/>
</dbReference>
<accession>A0AAU7FB23</accession>
<dbReference type="InterPro" id="IPR000631">
    <property type="entry name" value="CARKD"/>
</dbReference>
<gene>
    <name evidence="6" type="primary">nnrD</name>
    <name evidence="8" type="ORF">ABHF33_06655</name>
</gene>
<keyword evidence="2 6" id="KW-0067">ATP-binding</keyword>
<dbReference type="PROSITE" id="PS51383">
    <property type="entry name" value="YJEF_C_3"/>
    <property type="match status" value="1"/>
</dbReference>
<comment type="function">
    <text evidence="6">Catalyzes the dehydration of the S-form of NAD(P)HX at the expense of ADP, which is converted to AMP. Together with NAD(P)HX epimerase, which catalyzes the epimerization of the S- and R-forms, the enzyme allows the repair of both epimers of NAD(P)HX, a damaged form of NAD(P)H that is a result of enzymatic or heat-dependent hydration.</text>
</comment>
<dbReference type="Pfam" id="PF01256">
    <property type="entry name" value="Carb_kinase"/>
    <property type="match status" value="1"/>
</dbReference>
<evidence type="ECO:0000256" key="3">
    <source>
        <dbReference type="ARBA" id="ARBA00022857"/>
    </source>
</evidence>
<dbReference type="PROSITE" id="PS01050">
    <property type="entry name" value="YJEF_C_2"/>
    <property type="match status" value="1"/>
</dbReference>
<dbReference type="EC" id="4.2.1.136" evidence="6"/>
<dbReference type="HAMAP" id="MF_01965">
    <property type="entry name" value="NADHX_dehydratase"/>
    <property type="match status" value="1"/>
</dbReference>
<feature type="binding site" evidence="6">
    <location>
        <position position="149"/>
    </location>
    <ligand>
        <name>(6S)-NADPHX</name>
        <dbReference type="ChEBI" id="CHEBI:64076"/>
    </ligand>
</feature>
<dbReference type="GO" id="GO:0052855">
    <property type="term" value="F:ADP-dependent NAD(P)H-hydrate dehydratase activity"/>
    <property type="evidence" value="ECO:0007669"/>
    <property type="project" value="UniProtKB-UniRule"/>
</dbReference>